<dbReference type="InterPro" id="IPR051600">
    <property type="entry name" value="Beta-PGM-like"/>
</dbReference>
<dbReference type="PANTHER" id="PTHR46193:SF10">
    <property type="entry name" value="6-PHOSPHOGLUCONATE PHOSPHATASE"/>
    <property type="match status" value="1"/>
</dbReference>
<dbReference type="CDD" id="cd07526">
    <property type="entry name" value="HAD_BPGM_like"/>
    <property type="match status" value="1"/>
</dbReference>
<dbReference type="SFLD" id="SFLDS00003">
    <property type="entry name" value="Haloacid_Dehalogenase"/>
    <property type="match status" value="1"/>
</dbReference>
<dbReference type="InterPro" id="IPR006439">
    <property type="entry name" value="HAD-SF_hydro_IA"/>
</dbReference>
<dbReference type="InterPro" id="IPR036412">
    <property type="entry name" value="HAD-like_sf"/>
</dbReference>
<dbReference type="SFLD" id="SFLDG01135">
    <property type="entry name" value="C1.5.6:_HAD__Beta-PGM__Phospha"/>
    <property type="match status" value="1"/>
</dbReference>
<sequence length="236" mass="25326">MGGEGGVAAELVIFDCDGVLVDSEVIYVEVERSMLADAGLPIERERYVRTYSAMPGAEWQAKLNEEFRQRTGAAAEDALFDRIRAQCKRGFEADLAQVPGARAALDVMDIPLCVASSSTEDELHWKLRHTGLHDLFDPHIFSTERVQNGKPAPDLFLHAARAMSVDPRNAIVIEDSVNGVAAGKAAGMKVIGFVAGGHCRNGHDEMLTTHGADLTVASFAALAGAIRDLATTKPVI</sequence>
<name>A0A3B0TMP3_9ZZZZ</name>
<dbReference type="Gene3D" id="3.40.50.1000">
    <property type="entry name" value="HAD superfamily/HAD-like"/>
    <property type="match status" value="1"/>
</dbReference>
<evidence type="ECO:0008006" key="5">
    <source>
        <dbReference type="Google" id="ProtNLM"/>
    </source>
</evidence>
<dbReference type="EMBL" id="UOEM01000105">
    <property type="protein sequence ID" value="VAW17463.1"/>
    <property type="molecule type" value="Genomic_DNA"/>
</dbReference>
<dbReference type="InterPro" id="IPR023214">
    <property type="entry name" value="HAD_sf"/>
</dbReference>
<evidence type="ECO:0000313" key="4">
    <source>
        <dbReference type="EMBL" id="VAW17463.1"/>
    </source>
</evidence>
<reference evidence="4" key="1">
    <citation type="submission" date="2018-06" db="EMBL/GenBank/DDBJ databases">
        <authorList>
            <person name="Zhirakovskaya E."/>
        </authorList>
    </citation>
    <scope>NUCLEOTIDE SEQUENCE</scope>
</reference>
<dbReference type="PANTHER" id="PTHR46193">
    <property type="entry name" value="6-PHOSPHOGLUCONATE PHOSPHATASE"/>
    <property type="match status" value="1"/>
</dbReference>
<evidence type="ECO:0000256" key="2">
    <source>
        <dbReference type="ARBA" id="ARBA00022723"/>
    </source>
</evidence>
<dbReference type="AlphaFoldDB" id="A0A3B0TMP3"/>
<dbReference type="Pfam" id="PF00702">
    <property type="entry name" value="Hydrolase"/>
    <property type="match status" value="1"/>
</dbReference>
<proteinExistence type="predicted"/>
<accession>A0A3B0TMP3</accession>
<dbReference type="GO" id="GO:0003824">
    <property type="term" value="F:catalytic activity"/>
    <property type="evidence" value="ECO:0007669"/>
    <property type="project" value="UniProtKB-ARBA"/>
</dbReference>
<keyword evidence="2" id="KW-0479">Metal-binding</keyword>
<dbReference type="InterPro" id="IPR023198">
    <property type="entry name" value="PGP-like_dom2"/>
</dbReference>
<organism evidence="4">
    <name type="scientific">hydrothermal vent metagenome</name>
    <dbReference type="NCBI Taxonomy" id="652676"/>
    <lineage>
        <taxon>unclassified sequences</taxon>
        <taxon>metagenomes</taxon>
        <taxon>ecological metagenomes</taxon>
    </lineage>
</organism>
<gene>
    <name evidence="4" type="ORF">MNBD_ALPHA09-483</name>
</gene>
<evidence type="ECO:0000256" key="3">
    <source>
        <dbReference type="ARBA" id="ARBA00022842"/>
    </source>
</evidence>
<dbReference type="Gene3D" id="1.10.150.240">
    <property type="entry name" value="Putative phosphatase, domain 2"/>
    <property type="match status" value="1"/>
</dbReference>
<keyword evidence="3" id="KW-0460">Magnesium</keyword>
<dbReference type="SUPFAM" id="SSF56784">
    <property type="entry name" value="HAD-like"/>
    <property type="match status" value="1"/>
</dbReference>
<dbReference type="GO" id="GO:0046872">
    <property type="term" value="F:metal ion binding"/>
    <property type="evidence" value="ECO:0007669"/>
    <property type="project" value="UniProtKB-KW"/>
</dbReference>
<comment type="cofactor">
    <cofactor evidence="1">
        <name>Mg(2+)</name>
        <dbReference type="ChEBI" id="CHEBI:18420"/>
    </cofactor>
</comment>
<dbReference type="SFLD" id="SFLDG01129">
    <property type="entry name" value="C1.5:_HAD__Beta-PGM__Phosphata"/>
    <property type="match status" value="1"/>
</dbReference>
<evidence type="ECO:0000256" key="1">
    <source>
        <dbReference type="ARBA" id="ARBA00001946"/>
    </source>
</evidence>
<protein>
    <recommendedName>
        <fullName evidence="5">Phosphatase YieH</fullName>
    </recommendedName>
</protein>
<dbReference type="NCBIfam" id="TIGR01509">
    <property type="entry name" value="HAD-SF-IA-v3"/>
    <property type="match status" value="1"/>
</dbReference>